<sequence length="210" mass="23159">MLKSNIYFSRITNLSRVGNFIAIAVLCGGASSFARFFISDIVQKKVRWEDPIHMSWLPSTCLGIPAFLAGALLTYVLVKVIIGEDYLNRNIFIWIFIGLLYGIFVPFMTGLLLPMGMFVMNVSIGVIELNKAFYFFLDAIVLAPTNAFTHGIFGVISGLICGMCLAVALGLMDRIQLIGSRWQLAVGIAFSAFMIIFSKFAPTPFLANFG</sequence>
<keyword evidence="1" id="KW-0812">Transmembrane</keyword>
<dbReference type="AlphaFoldDB" id="A0A381TXL3"/>
<dbReference type="EMBL" id="UINC01005348">
    <property type="protein sequence ID" value="SVA20756.1"/>
    <property type="molecule type" value="Genomic_DNA"/>
</dbReference>
<accession>A0A381TXL3</accession>
<keyword evidence="1" id="KW-1133">Transmembrane helix</keyword>
<feature type="transmembrane region" description="Helical" evidence="1">
    <location>
        <begin position="62"/>
        <end position="82"/>
    </location>
</feature>
<name>A0A381TXL3_9ZZZZ</name>
<feature type="transmembrane region" description="Helical" evidence="1">
    <location>
        <begin position="147"/>
        <end position="172"/>
    </location>
</feature>
<gene>
    <name evidence="2" type="ORF">METZ01_LOCUS73610</name>
</gene>
<feature type="transmembrane region" description="Helical" evidence="1">
    <location>
        <begin position="20"/>
        <end position="42"/>
    </location>
</feature>
<evidence type="ECO:0000313" key="2">
    <source>
        <dbReference type="EMBL" id="SVA20756.1"/>
    </source>
</evidence>
<protein>
    <submittedName>
        <fullName evidence="2">Uncharacterized protein</fullName>
    </submittedName>
</protein>
<feature type="transmembrane region" description="Helical" evidence="1">
    <location>
        <begin position="184"/>
        <end position="201"/>
    </location>
</feature>
<reference evidence="2" key="1">
    <citation type="submission" date="2018-05" db="EMBL/GenBank/DDBJ databases">
        <authorList>
            <person name="Lanie J.A."/>
            <person name="Ng W.-L."/>
            <person name="Kazmierczak K.M."/>
            <person name="Andrzejewski T.M."/>
            <person name="Davidsen T.M."/>
            <person name="Wayne K.J."/>
            <person name="Tettelin H."/>
            <person name="Glass J.I."/>
            <person name="Rusch D."/>
            <person name="Podicherti R."/>
            <person name="Tsui H.-C.T."/>
            <person name="Winkler M.E."/>
        </authorList>
    </citation>
    <scope>NUCLEOTIDE SEQUENCE</scope>
</reference>
<evidence type="ECO:0000256" key="1">
    <source>
        <dbReference type="SAM" id="Phobius"/>
    </source>
</evidence>
<keyword evidence="1" id="KW-0472">Membrane</keyword>
<proteinExistence type="predicted"/>
<organism evidence="2">
    <name type="scientific">marine metagenome</name>
    <dbReference type="NCBI Taxonomy" id="408172"/>
    <lineage>
        <taxon>unclassified sequences</taxon>
        <taxon>metagenomes</taxon>
        <taxon>ecological metagenomes</taxon>
    </lineage>
</organism>
<feature type="transmembrane region" description="Helical" evidence="1">
    <location>
        <begin position="94"/>
        <end position="127"/>
    </location>
</feature>